<evidence type="ECO:0000256" key="3">
    <source>
        <dbReference type="ARBA" id="ARBA00022692"/>
    </source>
</evidence>
<evidence type="ECO:0000313" key="10">
    <source>
        <dbReference type="EMBL" id="PLS28066.1"/>
    </source>
</evidence>
<feature type="transmembrane region" description="Helical" evidence="7">
    <location>
        <begin position="410"/>
        <end position="433"/>
    </location>
</feature>
<dbReference type="InterPro" id="IPR025857">
    <property type="entry name" value="MacB_PCD"/>
</dbReference>
<dbReference type="PANTHER" id="PTHR30572">
    <property type="entry name" value="MEMBRANE COMPONENT OF TRANSPORTER-RELATED"/>
    <property type="match status" value="1"/>
</dbReference>
<dbReference type="GO" id="GO:0005886">
    <property type="term" value="C:plasma membrane"/>
    <property type="evidence" value="ECO:0007669"/>
    <property type="project" value="UniProtKB-SubCell"/>
</dbReference>
<evidence type="ECO:0000256" key="4">
    <source>
        <dbReference type="ARBA" id="ARBA00022989"/>
    </source>
</evidence>
<reference evidence="10 11" key="1">
    <citation type="submission" date="2017-07" db="EMBL/GenBank/DDBJ databases">
        <title>Bifidobacterium novel species.</title>
        <authorList>
            <person name="Lugli G.A."/>
            <person name="Milani C."/>
            <person name="Duranti S."/>
            <person name="Mangifesta M."/>
        </authorList>
    </citation>
    <scope>NUCLEOTIDE SEQUENCE [LARGE SCALE GENOMIC DNA]</scope>
    <source>
        <strain evidence="11">Goo31D</strain>
    </source>
</reference>
<evidence type="ECO:0000256" key="1">
    <source>
        <dbReference type="ARBA" id="ARBA00004651"/>
    </source>
</evidence>
<feature type="transmembrane region" description="Helical" evidence="7">
    <location>
        <begin position="269"/>
        <end position="294"/>
    </location>
</feature>
<accession>A0A2N5J1I9</accession>
<dbReference type="RefSeq" id="WP_101671100.1">
    <property type="nucleotide sequence ID" value="NZ_NMYC01000001.1"/>
</dbReference>
<feature type="domain" description="ABC3 transporter permease C-terminal" evidence="8">
    <location>
        <begin position="753"/>
        <end position="871"/>
    </location>
</feature>
<feature type="transmembrane region" description="Helical" evidence="7">
    <location>
        <begin position="798"/>
        <end position="829"/>
    </location>
</feature>
<name>A0A2N5J1I9_9BIFI</name>
<gene>
    <name evidence="10" type="ORF">CGZ88_0228</name>
</gene>
<evidence type="ECO:0000259" key="9">
    <source>
        <dbReference type="Pfam" id="PF12704"/>
    </source>
</evidence>
<proteinExistence type="inferred from homology"/>
<keyword evidence="4 7" id="KW-1133">Transmembrane helix</keyword>
<evidence type="ECO:0000256" key="2">
    <source>
        <dbReference type="ARBA" id="ARBA00022475"/>
    </source>
</evidence>
<feature type="transmembrane region" description="Helical" evidence="7">
    <location>
        <begin position="321"/>
        <end position="346"/>
    </location>
</feature>
<comment type="caution">
    <text evidence="10">The sequence shown here is derived from an EMBL/GenBank/DDBJ whole genome shotgun (WGS) entry which is preliminary data.</text>
</comment>
<comment type="subcellular location">
    <subcellularLocation>
        <location evidence="1">Cell membrane</location>
        <topology evidence="1">Multi-pass membrane protein</topology>
    </subcellularLocation>
</comment>
<dbReference type="Pfam" id="PF12704">
    <property type="entry name" value="MacB_PCD"/>
    <property type="match status" value="1"/>
</dbReference>
<feature type="transmembrane region" description="Helical" evidence="7">
    <location>
        <begin position="445"/>
        <end position="468"/>
    </location>
</feature>
<evidence type="ECO:0000259" key="8">
    <source>
        <dbReference type="Pfam" id="PF02687"/>
    </source>
</evidence>
<dbReference type="Pfam" id="PF02687">
    <property type="entry name" value="FtsX"/>
    <property type="match status" value="2"/>
</dbReference>
<keyword evidence="3 7" id="KW-0812">Transmembrane</keyword>
<dbReference type="Proteomes" id="UP000234935">
    <property type="component" value="Unassembled WGS sequence"/>
</dbReference>
<feature type="domain" description="ABC3 transporter permease C-terminal" evidence="8">
    <location>
        <begin position="272"/>
        <end position="392"/>
    </location>
</feature>
<sequence length="878" mass="92262">MLSVTMQMMKKNMRMLIPAGIAILIGTAFITATLLFTNALNISLVDQTTGKYGQSNYAVSLDDATLRSDGEVPSLTGAEVERIGGIDGVESARLDVNTNIMLTEGDAHASGYGILGAEDGRILPVKASQGRLPSSMTDDEIAIPAKTADQLDAHVGDTVTVRGTYVDRPVDITARIVGLTTDPHNVYGYYGGASVLSAALMTKLLSDPSYDDLNGYGAFLYVDPADASTVAGKIKAQLPEHYRLMTREQLNEQAIKQLSDSGGDVTKQFLLAFGVLAMVVAALVIANTFQVLVAQRRKTLALLRTIGATKRQLYISVLEEAGMLGFVASALGVGAGIGLMAIAAQTTRHLDNGLGMLTLDVTWQSVVYPIVFGIIVTVLASVGSARAATNVTPLEAMRPIELSENRKSRTGRAVFGVLLLAGGIAAMVASIPMAKQSSDSASQMALLLAVLGCGLAFIGLALTAIFWMPKLMKAAGAFVSLFGPSAKLADANIQKNPRRISATGTALLIGVTLISTLATGAAAAKATMNKALDTRYSVDIVVTSDDLAQSDTRKAAAEQGIAASLEAPTAMAVFTDGNGNKVSTQVIGIPDVASLQRVFNMKLDNPVPTLGDGDVILPDANIQTGKSFGIKDGKVEMTGYTVPEEGDGEPDGDVIYGKTVTLRAEQYGFHRVSQGAEAVAFVNRALFENGTFTQTGDIAMFKVKPEQGQSLSNVVEAIQKDYAGSPTAVFTGPVAERSQWESMVNMMLMLLVALLAVAVVIAVIGVANTLSLSVIERTRESATLRAIGMTKGQLKRSLAIEAMLISVVTSIVGMVVGTLFGWLGIYIVMSSIADVVYVVDWATYGIILAIAVVCSLLASVFPARRAVKTPPVEALAES</sequence>
<dbReference type="InterPro" id="IPR003838">
    <property type="entry name" value="ABC3_permease_C"/>
</dbReference>
<keyword evidence="2" id="KW-1003">Cell membrane</keyword>
<dbReference type="InterPro" id="IPR050250">
    <property type="entry name" value="Macrolide_Exporter_MacB"/>
</dbReference>
<protein>
    <submittedName>
        <fullName evidence="10">Peptide ABC transporter permease</fullName>
    </submittedName>
</protein>
<evidence type="ECO:0000313" key="11">
    <source>
        <dbReference type="Proteomes" id="UP000234935"/>
    </source>
</evidence>
<evidence type="ECO:0000256" key="6">
    <source>
        <dbReference type="ARBA" id="ARBA00038076"/>
    </source>
</evidence>
<dbReference type="AlphaFoldDB" id="A0A2N5J1I9"/>
<feature type="domain" description="MacB-like periplasmic core" evidence="9">
    <location>
        <begin position="21"/>
        <end position="230"/>
    </location>
</feature>
<feature type="transmembrane region" description="Helical" evidence="7">
    <location>
        <begin position="505"/>
        <end position="524"/>
    </location>
</feature>
<dbReference type="OrthoDB" id="9780560at2"/>
<evidence type="ECO:0000256" key="7">
    <source>
        <dbReference type="SAM" id="Phobius"/>
    </source>
</evidence>
<organism evidence="10 11">
    <name type="scientific">Bifidobacterium anseris</name>
    <dbReference type="NCBI Taxonomy" id="2020963"/>
    <lineage>
        <taxon>Bacteria</taxon>
        <taxon>Bacillati</taxon>
        <taxon>Actinomycetota</taxon>
        <taxon>Actinomycetes</taxon>
        <taxon>Bifidobacteriales</taxon>
        <taxon>Bifidobacteriaceae</taxon>
        <taxon>Bifidobacterium</taxon>
    </lineage>
</organism>
<dbReference type="GO" id="GO:0022857">
    <property type="term" value="F:transmembrane transporter activity"/>
    <property type="evidence" value="ECO:0007669"/>
    <property type="project" value="TreeGrafter"/>
</dbReference>
<evidence type="ECO:0000256" key="5">
    <source>
        <dbReference type="ARBA" id="ARBA00023136"/>
    </source>
</evidence>
<dbReference type="PANTHER" id="PTHR30572:SF4">
    <property type="entry name" value="ABC TRANSPORTER PERMEASE YTRF"/>
    <property type="match status" value="1"/>
</dbReference>
<feature type="transmembrane region" description="Helical" evidence="7">
    <location>
        <begin position="366"/>
        <end position="389"/>
    </location>
</feature>
<feature type="transmembrane region" description="Helical" evidence="7">
    <location>
        <begin position="746"/>
        <end position="775"/>
    </location>
</feature>
<keyword evidence="5 7" id="KW-0472">Membrane</keyword>
<feature type="transmembrane region" description="Helical" evidence="7">
    <location>
        <begin position="841"/>
        <end position="861"/>
    </location>
</feature>
<comment type="similarity">
    <text evidence="6">Belongs to the ABC-4 integral membrane protein family.</text>
</comment>
<dbReference type="EMBL" id="NMYC01000001">
    <property type="protein sequence ID" value="PLS28066.1"/>
    <property type="molecule type" value="Genomic_DNA"/>
</dbReference>
<keyword evidence="11" id="KW-1185">Reference proteome</keyword>